<accession>A0A5M3W773</accession>
<dbReference type="Proteomes" id="UP000334990">
    <property type="component" value="Unassembled WGS sequence"/>
</dbReference>
<evidence type="ECO:0000256" key="1">
    <source>
        <dbReference type="SAM" id="MobiDB-lite"/>
    </source>
</evidence>
<feature type="compositionally biased region" description="Basic and acidic residues" evidence="1">
    <location>
        <begin position="413"/>
        <end position="429"/>
    </location>
</feature>
<reference evidence="2 3" key="1">
    <citation type="submission" date="2019-10" db="EMBL/GenBank/DDBJ databases">
        <title>Whole genome shotgun sequence of Acrocarpospora corrugata NBRC 13972.</title>
        <authorList>
            <person name="Ichikawa N."/>
            <person name="Kimura A."/>
            <person name="Kitahashi Y."/>
            <person name="Komaki H."/>
            <person name="Oguchi A."/>
        </authorList>
    </citation>
    <scope>NUCLEOTIDE SEQUENCE [LARGE SCALE GENOMIC DNA]</scope>
    <source>
        <strain evidence="2 3">NBRC 13972</strain>
    </source>
</reference>
<comment type="caution">
    <text evidence="2">The sequence shown here is derived from an EMBL/GenBank/DDBJ whole genome shotgun (WGS) entry which is preliminary data.</text>
</comment>
<proteinExistence type="predicted"/>
<organism evidence="2 3">
    <name type="scientific">Acrocarpospora corrugata</name>
    <dbReference type="NCBI Taxonomy" id="35763"/>
    <lineage>
        <taxon>Bacteria</taxon>
        <taxon>Bacillati</taxon>
        <taxon>Actinomycetota</taxon>
        <taxon>Actinomycetes</taxon>
        <taxon>Streptosporangiales</taxon>
        <taxon>Streptosporangiaceae</taxon>
        <taxon>Acrocarpospora</taxon>
    </lineage>
</organism>
<dbReference type="PANTHER" id="PTHR34403:SF14">
    <property type="entry name" value="OS05G0225800 PROTEIN"/>
    <property type="match status" value="1"/>
</dbReference>
<dbReference type="InterPro" id="IPR050972">
    <property type="entry name" value="SDr-like"/>
</dbReference>
<gene>
    <name evidence="2" type="ORF">Acor_51190</name>
</gene>
<feature type="region of interest" description="Disordered" evidence="1">
    <location>
        <begin position="339"/>
        <end position="429"/>
    </location>
</feature>
<keyword evidence="3" id="KW-1185">Reference proteome</keyword>
<dbReference type="AlphaFoldDB" id="A0A5M3W773"/>
<sequence>MNFCLSDLVPPLRWSDAANIPTPPELPDAWWRSLPMSRVLAAVGPANIAELLTDLTLSQWRAAAIGDILPALHVLHPDEADDPQVAIALDRAGSWTGLLALTGRELSDQPFVKVRPVLIALFGAVFARLGQPQLVRPARISRPIEPAEYGDLAVVVPPAAGDLCALLDGVFAALDDQTWMVAQNRVFTDTPTAEEELARLLAVPAGLIEAMEKSLRARLEEWLESAESAPFRAHLERVAELLGVAAPKTRLINAAPWHEEELRSLDVLAWQFVLASLPGYQVSGEWLVAGDMAELQEKTRKLIVNSDRPPTVNRARQLVSSLGIRPEVAKEWLENVPSLRIQSGANGTKPKPRPRPKPAPPPRPAVEAKPAEEPEPEPVPVPVPDPQPEPPAPKPEPKPAPKPAPKPVPKPPPKTEPKPKGEPGMKDVAHTRRCFRQPDGRWWLRVDVTADYLSGAEIPLPSGFASYLGLNPGDAKTVRSAAGDVELTWQSGPAVGSLQRILTEVAAKEGGHIFLTLSEEGMLRVRHLPSATGGDSTSRALRLVGYTAPGGTPDQATRVIATRIGLTGPVGTVELLARLRERGDRDLLSLLG</sequence>
<name>A0A5M3W773_9ACTN</name>
<feature type="compositionally biased region" description="Pro residues" evidence="1">
    <location>
        <begin position="377"/>
        <end position="412"/>
    </location>
</feature>
<dbReference type="PANTHER" id="PTHR34403">
    <property type="entry name" value="TOL-PAL SYSTEM PROTEIN TOLA"/>
    <property type="match status" value="1"/>
</dbReference>
<evidence type="ECO:0000313" key="3">
    <source>
        <dbReference type="Proteomes" id="UP000334990"/>
    </source>
</evidence>
<evidence type="ECO:0000313" key="2">
    <source>
        <dbReference type="EMBL" id="GES03053.1"/>
    </source>
</evidence>
<dbReference type="EMBL" id="BLAD01000064">
    <property type="protein sequence ID" value="GES03053.1"/>
    <property type="molecule type" value="Genomic_DNA"/>
</dbReference>
<protein>
    <submittedName>
        <fullName evidence="2">Uncharacterized protein</fullName>
    </submittedName>
</protein>